<organism evidence="15 16">
    <name type="scientific">Cystoisospora suis</name>
    <dbReference type="NCBI Taxonomy" id="483139"/>
    <lineage>
        <taxon>Eukaryota</taxon>
        <taxon>Sar</taxon>
        <taxon>Alveolata</taxon>
        <taxon>Apicomplexa</taxon>
        <taxon>Conoidasida</taxon>
        <taxon>Coccidia</taxon>
        <taxon>Eucoccidiorida</taxon>
        <taxon>Eimeriorina</taxon>
        <taxon>Sarcocystidae</taxon>
        <taxon>Cystoisospora</taxon>
    </lineage>
</organism>
<dbReference type="GO" id="GO:0005524">
    <property type="term" value="F:ATP binding"/>
    <property type="evidence" value="ECO:0007669"/>
    <property type="project" value="UniProtKB-KW"/>
</dbReference>
<dbReference type="EMBL" id="MIGC01000426">
    <property type="protein sequence ID" value="PHJ25071.1"/>
    <property type="molecule type" value="Genomic_DNA"/>
</dbReference>
<dbReference type="SMART" id="SM00487">
    <property type="entry name" value="DEXDc"/>
    <property type="match status" value="1"/>
</dbReference>
<evidence type="ECO:0000256" key="6">
    <source>
        <dbReference type="ARBA" id="ARBA00022806"/>
    </source>
</evidence>
<evidence type="ECO:0000256" key="5">
    <source>
        <dbReference type="ARBA" id="ARBA00022801"/>
    </source>
</evidence>
<dbReference type="Pfam" id="PF00270">
    <property type="entry name" value="DEAD"/>
    <property type="match status" value="1"/>
</dbReference>
<feature type="short sequence motif" description="Q motif" evidence="10">
    <location>
        <begin position="44"/>
        <end position="72"/>
    </location>
</feature>
<keyword evidence="4" id="KW-0547">Nucleotide-binding</keyword>
<dbReference type="SUPFAM" id="SSF52540">
    <property type="entry name" value="P-loop containing nucleoside triphosphate hydrolases"/>
    <property type="match status" value="1"/>
</dbReference>
<dbReference type="GeneID" id="94424497"/>
<reference evidence="15 16" key="1">
    <citation type="journal article" date="2017" name="Int. J. Parasitol.">
        <title>The genome of the protozoan parasite Cystoisospora suis and a reverse vaccinology approach to identify vaccine candidates.</title>
        <authorList>
            <person name="Palmieri N."/>
            <person name="Shrestha A."/>
            <person name="Ruttkowski B."/>
            <person name="Beck T."/>
            <person name="Vogl C."/>
            <person name="Tomley F."/>
            <person name="Blake D.P."/>
            <person name="Joachim A."/>
        </authorList>
    </citation>
    <scope>NUCLEOTIDE SEQUENCE [LARGE SCALE GENOMIC DNA]</scope>
    <source>
        <strain evidence="15 16">Wien I</strain>
    </source>
</reference>
<dbReference type="CDD" id="cd17950">
    <property type="entry name" value="DEADc_DDX39"/>
    <property type="match status" value="1"/>
</dbReference>
<proteinExistence type="inferred from homology"/>
<gene>
    <name evidence="15" type="ORF">CSUI_001080</name>
</gene>
<dbReference type="PANTHER" id="PTHR47958">
    <property type="entry name" value="ATP-DEPENDENT RNA HELICASE DBP3"/>
    <property type="match status" value="1"/>
</dbReference>
<dbReference type="PROSITE" id="PS51195">
    <property type="entry name" value="Q_MOTIF"/>
    <property type="match status" value="1"/>
</dbReference>
<evidence type="ECO:0000256" key="7">
    <source>
        <dbReference type="ARBA" id="ARBA00022840"/>
    </source>
</evidence>
<dbReference type="RefSeq" id="XP_067926743.1">
    <property type="nucleotide sequence ID" value="XM_068061286.1"/>
</dbReference>
<dbReference type="InterPro" id="IPR014014">
    <property type="entry name" value="RNA_helicase_DEAD_Q_motif"/>
</dbReference>
<dbReference type="InterPro" id="IPR011545">
    <property type="entry name" value="DEAD/DEAH_box_helicase_dom"/>
</dbReference>
<dbReference type="Gene3D" id="3.40.50.300">
    <property type="entry name" value="P-loop containing nucleotide triphosphate hydrolases"/>
    <property type="match status" value="2"/>
</dbReference>
<dbReference type="EC" id="3.6.4.13" evidence="2"/>
<dbReference type="Pfam" id="PF00271">
    <property type="entry name" value="Helicase_C"/>
    <property type="match status" value="1"/>
</dbReference>
<dbReference type="InterPro" id="IPR001650">
    <property type="entry name" value="Helicase_C-like"/>
</dbReference>
<evidence type="ECO:0000256" key="9">
    <source>
        <dbReference type="ARBA" id="ARBA00038213"/>
    </source>
</evidence>
<dbReference type="OrthoDB" id="10265785at2759"/>
<comment type="subcellular location">
    <subcellularLocation>
        <location evidence="1">Nucleus</location>
    </subcellularLocation>
</comment>
<dbReference type="CDD" id="cd18787">
    <property type="entry name" value="SF2_C_DEAD"/>
    <property type="match status" value="1"/>
</dbReference>
<dbReference type="GO" id="GO:0016787">
    <property type="term" value="F:hydrolase activity"/>
    <property type="evidence" value="ECO:0007669"/>
    <property type="project" value="UniProtKB-KW"/>
</dbReference>
<keyword evidence="7" id="KW-0067">ATP-binding</keyword>
<dbReference type="GO" id="GO:0003676">
    <property type="term" value="F:nucleic acid binding"/>
    <property type="evidence" value="ECO:0007669"/>
    <property type="project" value="InterPro"/>
</dbReference>
<evidence type="ECO:0000259" key="12">
    <source>
        <dbReference type="PROSITE" id="PS51192"/>
    </source>
</evidence>
<evidence type="ECO:0000256" key="8">
    <source>
        <dbReference type="ARBA" id="ARBA00023242"/>
    </source>
</evidence>
<evidence type="ECO:0000259" key="14">
    <source>
        <dbReference type="PROSITE" id="PS51195"/>
    </source>
</evidence>
<feature type="compositionally biased region" description="Acidic residues" evidence="11">
    <location>
        <begin position="11"/>
        <end position="20"/>
    </location>
</feature>
<evidence type="ECO:0000256" key="1">
    <source>
        <dbReference type="ARBA" id="ARBA00004123"/>
    </source>
</evidence>
<keyword evidence="6" id="KW-0347">Helicase</keyword>
<sequence>MTTLEQNPADELVDYEEDEQNDAKEKGVEDVVVGRGNYVSIHASGFRDFFLKPELLRAIGDAGFEHPSEVQHETIPHAITGVDVLCQAKSGMGKTAVFVLSILQQLNVEASGEEGNTQGVVCLGIAHTRELAFQIKNEFDRFSKYLKNVKCEVVYGGISIQKNIDMLKDAKTTPHILIGTPGRVLALIKGKHLNPDKIAHFVLDECDKCLEKLDMRKDVQNIFMATPKKKQVMFFSATMNKEIRDVCKRFMQSPVEVFIDDESKLTLHGLLQYYVKLQESEKNRKLNDLLDTLEFNQVIIFVKSVSRAQALDRLLTECNFPSIAIHAGLDQEERINRYQQFKNFEKRIMVATDLFGRGIDIERVNIVINYDMPDSSDSYLHRVGRAGRFGTKGLAITFVASQDDTNVLNDVQTRFEVHIAEMPATIDASQYINQ</sequence>
<evidence type="ECO:0000256" key="3">
    <source>
        <dbReference type="ARBA" id="ARBA00022448"/>
    </source>
</evidence>
<dbReference type="InterPro" id="IPR014001">
    <property type="entry name" value="Helicase_ATP-bd"/>
</dbReference>
<feature type="domain" description="Helicase ATP-binding" evidence="12">
    <location>
        <begin position="75"/>
        <end position="257"/>
    </location>
</feature>
<dbReference type="InterPro" id="IPR027417">
    <property type="entry name" value="P-loop_NTPase"/>
</dbReference>
<dbReference type="GO" id="GO:0003724">
    <property type="term" value="F:RNA helicase activity"/>
    <property type="evidence" value="ECO:0007669"/>
    <property type="project" value="UniProtKB-EC"/>
</dbReference>
<dbReference type="VEuPathDB" id="ToxoDB:CSUI_001080"/>
<dbReference type="PROSITE" id="PS51194">
    <property type="entry name" value="HELICASE_CTER"/>
    <property type="match status" value="1"/>
</dbReference>
<feature type="domain" description="DEAD-box RNA helicase Q" evidence="14">
    <location>
        <begin position="44"/>
        <end position="72"/>
    </location>
</feature>
<evidence type="ECO:0000256" key="10">
    <source>
        <dbReference type="PROSITE-ProRule" id="PRU00552"/>
    </source>
</evidence>
<dbReference type="SMART" id="SM00490">
    <property type="entry name" value="HELICc"/>
    <property type="match status" value="1"/>
</dbReference>
<evidence type="ECO:0000256" key="4">
    <source>
        <dbReference type="ARBA" id="ARBA00022741"/>
    </source>
</evidence>
<dbReference type="GO" id="GO:0005634">
    <property type="term" value="C:nucleus"/>
    <property type="evidence" value="ECO:0007669"/>
    <property type="project" value="UniProtKB-SubCell"/>
</dbReference>
<dbReference type="PROSITE" id="PS51192">
    <property type="entry name" value="HELICASE_ATP_BIND_1"/>
    <property type="match status" value="1"/>
</dbReference>
<evidence type="ECO:0000256" key="2">
    <source>
        <dbReference type="ARBA" id="ARBA00012552"/>
    </source>
</evidence>
<evidence type="ECO:0000313" key="16">
    <source>
        <dbReference type="Proteomes" id="UP000221165"/>
    </source>
</evidence>
<comment type="similarity">
    <text evidence="9">Belongs to the DEAD box helicase family. DECD subfamily.</text>
</comment>
<keyword evidence="3" id="KW-0813">Transport</keyword>
<comment type="caution">
    <text evidence="15">The sequence shown here is derived from an EMBL/GenBank/DDBJ whole genome shotgun (WGS) entry which is preliminary data.</text>
</comment>
<keyword evidence="16" id="KW-1185">Reference proteome</keyword>
<feature type="region of interest" description="Disordered" evidence="11">
    <location>
        <begin position="1"/>
        <end position="25"/>
    </location>
</feature>
<dbReference type="Proteomes" id="UP000221165">
    <property type="component" value="Unassembled WGS sequence"/>
</dbReference>
<protein>
    <recommendedName>
        <fullName evidence="2">RNA helicase</fullName>
        <ecNumber evidence="2">3.6.4.13</ecNumber>
    </recommendedName>
</protein>
<evidence type="ECO:0000259" key="13">
    <source>
        <dbReference type="PROSITE" id="PS51194"/>
    </source>
</evidence>
<feature type="domain" description="Helicase C-terminal" evidence="13">
    <location>
        <begin position="285"/>
        <end position="430"/>
    </location>
</feature>
<keyword evidence="5" id="KW-0378">Hydrolase</keyword>
<accession>A0A2C6KM12</accession>
<evidence type="ECO:0000256" key="11">
    <source>
        <dbReference type="SAM" id="MobiDB-lite"/>
    </source>
</evidence>
<dbReference type="FunFam" id="3.40.50.300:FF:000809">
    <property type="entry name" value="ATP-dependent RNA helicase SUB2"/>
    <property type="match status" value="1"/>
</dbReference>
<keyword evidence="8" id="KW-0539">Nucleus</keyword>
<dbReference type="FunFam" id="3.40.50.300:FF:000111">
    <property type="entry name" value="DEAD-box ATP-dependent RNA helicase"/>
    <property type="match status" value="1"/>
</dbReference>
<evidence type="ECO:0000313" key="15">
    <source>
        <dbReference type="EMBL" id="PHJ25071.1"/>
    </source>
</evidence>
<dbReference type="AlphaFoldDB" id="A0A2C6KM12"/>
<name>A0A2C6KM12_9APIC</name>